<dbReference type="InterPro" id="IPR006626">
    <property type="entry name" value="PbH1"/>
</dbReference>
<dbReference type="SMART" id="SM00710">
    <property type="entry name" value="PbH1"/>
    <property type="match status" value="12"/>
</dbReference>
<protein>
    <recommendedName>
        <fullName evidence="6">Right-handed parallel beta-helix repeat-containing protein</fullName>
    </recommendedName>
</protein>
<dbReference type="RefSeq" id="WP_110789493.1">
    <property type="nucleotide sequence ID" value="NZ_QJRY01000001.1"/>
</dbReference>
<gene>
    <name evidence="4" type="ORF">DMY87_01345</name>
</gene>
<name>A0ABX5NVZ3_9HYPH</name>
<reference evidence="4 5" key="1">
    <citation type="submission" date="2018-06" db="EMBL/GenBank/DDBJ databases">
        <title>Rhizobium wuzhouense sp. nov., isolated from roots of Oryza officinalis.</title>
        <authorList>
            <person name="Yuan T."/>
        </authorList>
    </citation>
    <scope>NUCLEOTIDE SEQUENCE [LARGE SCALE GENOMIC DNA]</scope>
    <source>
        <strain evidence="4 5">W44</strain>
    </source>
</reference>
<evidence type="ECO:0000313" key="4">
    <source>
        <dbReference type="EMBL" id="PYB77061.1"/>
    </source>
</evidence>
<dbReference type="InterPro" id="IPR038177">
    <property type="entry name" value="IAT_beta_sf"/>
</dbReference>
<feature type="domain" description="Inverse autotransporter beta-domain" evidence="2">
    <location>
        <begin position="54"/>
        <end position="217"/>
    </location>
</feature>
<comment type="caution">
    <text evidence="4">The sequence shown here is derived from an EMBL/GenBank/DDBJ whole genome shotgun (WGS) entry which is preliminary data.</text>
</comment>
<dbReference type="NCBIfam" id="TIGR03804">
    <property type="entry name" value="para_beta_helix"/>
    <property type="match status" value="1"/>
</dbReference>
<dbReference type="Gene3D" id="2.40.160.160">
    <property type="entry name" value="Inverse autotransporter, beta-domain"/>
    <property type="match status" value="1"/>
</dbReference>
<dbReference type="EMBL" id="QJRY01000001">
    <property type="protein sequence ID" value="PYB77061.1"/>
    <property type="molecule type" value="Genomic_DNA"/>
</dbReference>
<organism evidence="4 5">
    <name type="scientific">Rhizobium wuzhouense</name>
    <dbReference type="NCBI Taxonomy" id="1986026"/>
    <lineage>
        <taxon>Bacteria</taxon>
        <taxon>Pseudomonadati</taxon>
        <taxon>Pseudomonadota</taxon>
        <taxon>Alphaproteobacteria</taxon>
        <taxon>Hyphomicrobiales</taxon>
        <taxon>Rhizobiaceae</taxon>
        <taxon>Rhizobium/Agrobacterium group</taxon>
        <taxon>Rhizobium</taxon>
    </lineage>
</organism>
<evidence type="ECO:0000259" key="2">
    <source>
        <dbReference type="Pfam" id="PF11924"/>
    </source>
</evidence>
<feature type="chain" id="PRO_5047387587" description="Right-handed parallel beta-helix repeat-containing protein" evidence="1">
    <location>
        <begin position="32"/>
        <end position="777"/>
    </location>
</feature>
<dbReference type="InterPro" id="IPR024519">
    <property type="entry name" value="IAT_beta"/>
</dbReference>
<feature type="domain" description="Right handed beta helix" evidence="3">
    <location>
        <begin position="603"/>
        <end position="776"/>
    </location>
</feature>
<evidence type="ECO:0000256" key="1">
    <source>
        <dbReference type="SAM" id="SignalP"/>
    </source>
</evidence>
<dbReference type="Gene3D" id="2.160.20.10">
    <property type="entry name" value="Single-stranded right-handed beta-helix, Pectin lyase-like"/>
    <property type="match status" value="2"/>
</dbReference>
<sequence length="777" mass="80050">MTRVKPFRYKEQMAVILVSLPLWTMGSGAWADDVFTQRWDPWIEVGGHVGTGRSIGNADLFMPLAQDSDSLLFADIRGMFDNQDASEGNFGLGLRQMLASGWNIGAYGYFDLRRSAYGNMFKQVTLGAEALSEHFDLRGNVYLPVGPSDVYMEGGSSSSVGSWTSDAIATGGSLAIRHQAVRTTTTRYEVEKALAGVDAEVGVRLPVFEPGSGFDLRAFLGGYYFDGSDVDPVAGPRARLELVADNLAGLPGVKLTGGVVYQHDDVRGDQWIAQARLRVPLQPPSLPRDPSDVMERRMTDAIVRDVDIVSNTANAFTATNETLTTTEAAVSDWNGSAVGSFILIDGANQNGADLQAALNAAGAGSIVLVNGTVSTAAGITLNAGQTVLGGGTVLRLKGATSGTAVDWTAGGGSGSISGSAGTLVQLGQDSFLGGIAVENLSTSGGSVAVNAANGAVLRNVDVTSAKGGIRASGVSGFTVDGGSISASGGNAMELVSSTGLDIQNMAIAQNGDRSLGIRADNATGLLKGNRVTTNGNGNSSYVDTDAQAQSTHAFSINNSGGLVVTDNTITTNGTQANGFYINNSGGIAISGNRVTTNGYMSRGINLITSDGAVISDNVIRTNTTNDSNWHSGTIAYGIVVDHSSNLSITGNDIETQMRGGAGINLRYGANNTISDNVIATKGSNASAISTVRSTGATVRGNTLTTAQSVDGSAGISFGIYSHNGLVENNTVTSPGSAGVTIYTADGLTVRNNRLVGKGDAGVYVRDSYNTTVSGNTP</sequence>
<accession>A0ABX5NVZ3</accession>
<evidence type="ECO:0000313" key="5">
    <source>
        <dbReference type="Proteomes" id="UP000247536"/>
    </source>
</evidence>
<dbReference type="Pfam" id="PF11924">
    <property type="entry name" value="IAT_beta"/>
    <property type="match status" value="1"/>
</dbReference>
<proteinExistence type="predicted"/>
<feature type="signal peptide" evidence="1">
    <location>
        <begin position="1"/>
        <end position="31"/>
    </location>
</feature>
<evidence type="ECO:0000259" key="3">
    <source>
        <dbReference type="Pfam" id="PF13229"/>
    </source>
</evidence>
<dbReference type="SUPFAM" id="SSF51126">
    <property type="entry name" value="Pectin lyase-like"/>
    <property type="match status" value="2"/>
</dbReference>
<dbReference type="Proteomes" id="UP000247536">
    <property type="component" value="Unassembled WGS sequence"/>
</dbReference>
<dbReference type="InterPro" id="IPR012334">
    <property type="entry name" value="Pectin_lyas_fold"/>
</dbReference>
<dbReference type="InterPro" id="IPR039448">
    <property type="entry name" value="Beta_helix"/>
</dbReference>
<keyword evidence="1" id="KW-0732">Signal</keyword>
<evidence type="ECO:0008006" key="6">
    <source>
        <dbReference type="Google" id="ProtNLM"/>
    </source>
</evidence>
<dbReference type="Pfam" id="PF13229">
    <property type="entry name" value="Beta_helix"/>
    <property type="match status" value="1"/>
</dbReference>
<keyword evidence="5" id="KW-1185">Reference proteome</keyword>
<dbReference type="InterPro" id="IPR011050">
    <property type="entry name" value="Pectin_lyase_fold/virulence"/>
</dbReference>
<dbReference type="InterPro" id="IPR022441">
    <property type="entry name" value="Para_beta_helix_rpt-2"/>
</dbReference>